<keyword evidence="2" id="KW-0449">Lipoprotein</keyword>
<dbReference type="FunFam" id="3.40.50.10610:FF:000005">
    <property type="entry name" value="Penicillin-binding protein activator LpoB"/>
    <property type="match status" value="1"/>
</dbReference>
<dbReference type="InterPro" id="IPR014094">
    <property type="entry name" value="LpoB"/>
</dbReference>
<sequence length="210" mass="23624">MLLGLYNHKMELTMKQFKLIFVLAAVIGLAACQSKVEYGDATEVETVNENFGSTDLQAIAAKMVDSMMTFPPIVAMTANNRPILFVDSIKNKTSEHIDTESVTDTISNKLLRSGKFRFIDMTKVDAVRKQLDYQNNTGMVDPSTAIKFGRQIGAQYMLYGNLSSIVKQDGSTKDVYYKMTMRLMDLETGLIEWSDEKEIRKTKSKSFLGL</sequence>
<dbReference type="PANTHER" id="PTHR40593">
    <property type="entry name" value="PENICILLIN-BINDING PROTEIN ACTIVATOR LPOB"/>
    <property type="match status" value="1"/>
</dbReference>
<dbReference type="Proteomes" id="UP000255061">
    <property type="component" value="Unassembled WGS sequence"/>
</dbReference>
<dbReference type="GO" id="GO:0030234">
    <property type="term" value="F:enzyme regulator activity"/>
    <property type="evidence" value="ECO:0007669"/>
    <property type="project" value="TreeGrafter"/>
</dbReference>
<protein>
    <recommendedName>
        <fullName evidence="1">Penicillin-binding protein activator LpoB</fullName>
    </recommendedName>
</protein>
<dbReference type="GO" id="GO:0009252">
    <property type="term" value="P:peptidoglycan biosynthetic process"/>
    <property type="evidence" value="ECO:0007669"/>
    <property type="project" value="TreeGrafter"/>
</dbReference>
<accession>A0A380ADX4</accession>
<dbReference type="EMBL" id="UGYV01000001">
    <property type="protein sequence ID" value="SUI78619.1"/>
    <property type="molecule type" value="Genomic_DNA"/>
</dbReference>
<dbReference type="NCBIfam" id="TIGR02722">
    <property type="entry name" value="lp"/>
    <property type="match status" value="1"/>
</dbReference>
<evidence type="ECO:0000256" key="1">
    <source>
        <dbReference type="NCBIfam" id="TIGR02722"/>
    </source>
</evidence>
<dbReference type="Gene3D" id="3.40.50.10610">
    <property type="entry name" value="ABC-type transport auxiliary lipoprotein component"/>
    <property type="match status" value="1"/>
</dbReference>
<dbReference type="PANTHER" id="PTHR40593:SF1">
    <property type="entry name" value="PENICILLIN-BINDING PROTEIN ACTIVATOR LPOB"/>
    <property type="match status" value="1"/>
</dbReference>
<reference evidence="2 3" key="1">
    <citation type="submission" date="2018-06" db="EMBL/GenBank/DDBJ databases">
        <authorList>
            <consortium name="Pathogen Informatics"/>
            <person name="Doyle S."/>
        </authorList>
    </citation>
    <scope>NUCLEOTIDE SEQUENCE [LARGE SCALE GENOMIC DNA]</scope>
    <source>
        <strain evidence="2 3">NCTC10736</strain>
    </source>
</reference>
<proteinExistence type="predicted"/>
<name>A0A380ADX4_9GAMM</name>
<dbReference type="AlphaFoldDB" id="A0A380ADX4"/>
<dbReference type="Pfam" id="PF13036">
    <property type="entry name" value="LpoB"/>
    <property type="match status" value="1"/>
</dbReference>
<evidence type="ECO:0000313" key="3">
    <source>
        <dbReference type="Proteomes" id="UP000255061"/>
    </source>
</evidence>
<evidence type="ECO:0000313" key="2">
    <source>
        <dbReference type="EMBL" id="SUI78619.1"/>
    </source>
</evidence>
<gene>
    <name evidence="2" type="primary">lpoB</name>
    <name evidence="2" type="ORF">NCTC10736_02173</name>
</gene>
<organism evidence="2 3">
    <name type="scientific">Shewanella morhuae</name>
    <dbReference type="NCBI Taxonomy" id="365591"/>
    <lineage>
        <taxon>Bacteria</taxon>
        <taxon>Pseudomonadati</taxon>
        <taxon>Pseudomonadota</taxon>
        <taxon>Gammaproteobacteria</taxon>
        <taxon>Alteromonadales</taxon>
        <taxon>Shewanellaceae</taxon>
        <taxon>Shewanella</taxon>
    </lineage>
</organism>
<dbReference type="GO" id="GO:0031241">
    <property type="term" value="C:periplasmic side of cell outer membrane"/>
    <property type="evidence" value="ECO:0007669"/>
    <property type="project" value="TreeGrafter"/>
</dbReference>